<evidence type="ECO:0000313" key="1">
    <source>
        <dbReference type="EMBL" id="MCZ3365012.1"/>
    </source>
</evidence>
<organism evidence="2">
    <name type="scientific">Methanobacterium veterum</name>
    <dbReference type="NCBI Taxonomy" id="408577"/>
    <lineage>
        <taxon>Archaea</taxon>
        <taxon>Methanobacteriati</taxon>
        <taxon>Methanobacteriota</taxon>
        <taxon>Methanomada group</taxon>
        <taxon>Methanobacteria</taxon>
        <taxon>Methanobacteriales</taxon>
        <taxon>Methanobacteriaceae</taxon>
        <taxon>Methanobacterium</taxon>
    </lineage>
</organism>
<reference evidence="2" key="1">
    <citation type="submission" date="2022-12" db="EMBL/GenBank/DDBJ databases">
        <title>Reclassification of two methanogenic archaea species isolated from the Kolyma lowland permafrost.</title>
        <authorList>
            <person name="Trubitsyn V.E."/>
            <person name="Rivkina E.M."/>
            <person name="Shcherbakova V.A."/>
        </authorList>
    </citation>
    <scope>NUCLEOTIDE SEQUENCE</scope>
    <source>
        <strain evidence="1">M2</strain>
        <strain evidence="2">MK4</strain>
    </source>
</reference>
<evidence type="ECO:0000313" key="3">
    <source>
        <dbReference type="Proteomes" id="UP001068021"/>
    </source>
</evidence>
<dbReference type="AlphaFoldDB" id="A0A9E5DNR9"/>
<protein>
    <submittedName>
        <fullName evidence="2">Uncharacterized protein</fullName>
    </submittedName>
</protein>
<sequence length="116" mass="13138">MPGEGWKKLPRIELIPIPEDVNVPEDIPASEVRIPSTYTGHDVEYENEEGKPVNENEATHLRFTGIDRRSDIVVGPVKPEGMIKLNLYLNDDEMPVVKEEASNVKSKILNESYRPL</sequence>
<dbReference type="Proteomes" id="UP001074446">
    <property type="component" value="Unassembled WGS sequence"/>
</dbReference>
<dbReference type="Proteomes" id="UP001068021">
    <property type="component" value="Unassembled WGS sequence"/>
</dbReference>
<evidence type="ECO:0000313" key="2">
    <source>
        <dbReference type="EMBL" id="MCZ3372767.1"/>
    </source>
</evidence>
<dbReference type="EMBL" id="JAPVES010000030">
    <property type="protein sequence ID" value="MCZ3372767.1"/>
    <property type="molecule type" value="Genomic_DNA"/>
</dbReference>
<proteinExistence type="predicted"/>
<accession>A0A9E5DNR9</accession>
<name>A0A9E5DNR9_9EURY</name>
<comment type="caution">
    <text evidence="2">The sequence shown here is derived from an EMBL/GenBank/DDBJ whole genome shotgun (WGS) entry which is preliminary data.</text>
</comment>
<dbReference type="RefSeq" id="WP_048080313.1">
    <property type="nucleotide sequence ID" value="NZ_JAPVER010000018.1"/>
</dbReference>
<dbReference type="EMBL" id="JAPVER010000018">
    <property type="protein sequence ID" value="MCZ3365012.1"/>
    <property type="molecule type" value="Genomic_DNA"/>
</dbReference>
<keyword evidence="3" id="KW-1185">Reference proteome</keyword>
<gene>
    <name evidence="2" type="ORF">O3H35_08975</name>
    <name evidence="1" type="ORF">O3H54_03855</name>
</gene>